<dbReference type="InterPro" id="IPR025497">
    <property type="entry name" value="PatA-like_N"/>
</dbReference>
<name>A0A3S1J553_9CYAN</name>
<dbReference type="Gene3D" id="3.40.50.2300">
    <property type="match status" value="1"/>
</dbReference>
<dbReference type="Proteomes" id="UP000271624">
    <property type="component" value="Unassembled WGS sequence"/>
</dbReference>
<dbReference type="SMART" id="SM00448">
    <property type="entry name" value="REC"/>
    <property type="match status" value="1"/>
</dbReference>
<dbReference type="PANTHER" id="PTHR44591:SF23">
    <property type="entry name" value="CHEY SUBFAMILY"/>
    <property type="match status" value="1"/>
</dbReference>
<comment type="caution">
    <text evidence="4">The sequence shown here is derived from an EMBL/GenBank/DDBJ whole genome shotgun (WGS) entry which is preliminary data.</text>
</comment>
<dbReference type="RefSeq" id="WP_127080713.1">
    <property type="nucleotide sequence ID" value="NZ_RSCL01000004.1"/>
</dbReference>
<dbReference type="OrthoDB" id="9809318at2"/>
<dbReference type="AlphaFoldDB" id="A0A3S1J553"/>
<dbReference type="PIRSF" id="PIRSF005897">
    <property type="entry name" value="RR_PatA"/>
    <property type="match status" value="1"/>
</dbReference>
<protein>
    <submittedName>
        <fullName evidence="4">Two-component system response regulator</fullName>
    </submittedName>
</protein>
<evidence type="ECO:0000256" key="2">
    <source>
        <dbReference type="PROSITE-ProRule" id="PRU00169"/>
    </source>
</evidence>
<sequence length="468" mass="53038">MNILGTFTRLRSLSLLRHLSNCHDTTCLHVLSNSVTWLIYLEQGKIIYATHSVEPFDRLERHLRRLDHQLSALSTEIRVQVRLMFEADSPNLSGDSNSDKLPEQPPEYQAICWLVSQRHINPTQAAILIQEMVKEVLESFSLINTGNYKLISIVNQLPVICRIDTEKILEMCEQQLRGWQTLTPHISSPYQRPYLRVPTEVLKHQLSAIHQNLATWMKGFSLRHLAVIVNQDEVEMARQLYQYISSGEIVLHEPDPPFDKLPLITPDENHTVNYVTEVVNNQLGSSAPSLNRTSNGTVTQRLAGSSNVIIPNTRQLYQDQQTVSQPVSKESTIAKPPSNTFAPATNRKVYKIVSVDDSPTVLREISRFLEHENFSVVTINDPVKAVMSIIRNKPDLILLDLNMDGIDGYELCKIIRNNSMFKKTPIVMVTGNKGLVDKVKARLVGASGYLTKPFTQADLLKMVFMHLT</sequence>
<reference evidence="4" key="1">
    <citation type="submission" date="2018-12" db="EMBL/GenBank/DDBJ databases">
        <authorList>
            <person name="Will S."/>
            <person name="Neumann-Schaal M."/>
            <person name="Henke P."/>
        </authorList>
    </citation>
    <scope>NUCLEOTIDE SEQUENCE</scope>
    <source>
        <strain evidence="4">PCC 7102</strain>
    </source>
</reference>
<evidence type="ECO:0000259" key="3">
    <source>
        <dbReference type="PROSITE" id="PS50110"/>
    </source>
</evidence>
<dbReference type="InterPro" id="IPR001789">
    <property type="entry name" value="Sig_transdc_resp-reg_receiver"/>
</dbReference>
<dbReference type="PROSITE" id="PS50110">
    <property type="entry name" value="RESPONSE_REGULATORY"/>
    <property type="match status" value="1"/>
</dbReference>
<gene>
    <name evidence="4" type="ORF">DSM106972_021260</name>
</gene>
<reference evidence="4" key="2">
    <citation type="journal article" date="2019" name="Genome Biol. Evol.">
        <title>Day and night: Metabolic profiles and evolutionary relationships of six axenic non-marine cyanobacteria.</title>
        <authorList>
            <person name="Will S.E."/>
            <person name="Henke P."/>
            <person name="Boedeker C."/>
            <person name="Huang S."/>
            <person name="Brinkmann H."/>
            <person name="Rohde M."/>
            <person name="Jarek M."/>
            <person name="Friedl T."/>
            <person name="Seufert S."/>
            <person name="Schumacher M."/>
            <person name="Overmann J."/>
            <person name="Neumann-Schaal M."/>
            <person name="Petersen J."/>
        </authorList>
    </citation>
    <scope>NUCLEOTIDE SEQUENCE [LARGE SCALE GENOMIC DNA]</scope>
    <source>
        <strain evidence="4">PCC 7102</strain>
    </source>
</reference>
<evidence type="ECO:0000313" key="4">
    <source>
        <dbReference type="EMBL" id="RUT07866.1"/>
    </source>
</evidence>
<dbReference type="InterPro" id="IPR011006">
    <property type="entry name" value="CheY-like_superfamily"/>
</dbReference>
<keyword evidence="1 2" id="KW-0597">Phosphoprotein</keyword>
<dbReference type="PANTHER" id="PTHR44591">
    <property type="entry name" value="STRESS RESPONSE REGULATOR PROTEIN 1"/>
    <property type="match status" value="1"/>
</dbReference>
<dbReference type="SUPFAM" id="SSF52172">
    <property type="entry name" value="CheY-like"/>
    <property type="match status" value="1"/>
</dbReference>
<dbReference type="InterPro" id="IPR050595">
    <property type="entry name" value="Bact_response_regulator"/>
</dbReference>
<organism evidence="4 5">
    <name type="scientific">Dulcicalothrix desertica PCC 7102</name>
    <dbReference type="NCBI Taxonomy" id="232991"/>
    <lineage>
        <taxon>Bacteria</taxon>
        <taxon>Bacillati</taxon>
        <taxon>Cyanobacteriota</taxon>
        <taxon>Cyanophyceae</taxon>
        <taxon>Nostocales</taxon>
        <taxon>Calotrichaceae</taxon>
        <taxon>Dulcicalothrix</taxon>
    </lineage>
</organism>
<dbReference type="InterPro" id="IPR024186">
    <property type="entry name" value="Sig_transdc_resp-reg_PatA"/>
</dbReference>
<accession>A0A3S1J553</accession>
<keyword evidence="5" id="KW-1185">Reference proteome</keyword>
<dbReference type="Pfam" id="PF00072">
    <property type="entry name" value="Response_reg"/>
    <property type="match status" value="1"/>
</dbReference>
<evidence type="ECO:0000313" key="5">
    <source>
        <dbReference type="Proteomes" id="UP000271624"/>
    </source>
</evidence>
<dbReference type="EMBL" id="RSCL01000004">
    <property type="protein sequence ID" value="RUT07866.1"/>
    <property type="molecule type" value="Genomic_DNA"/>
</dbReference>
<feature type="modified residue" description="4-aspartylphosphate" evidence="2">
    <location>
        <position position="400"/>
    </location>
</feature>
<feature type="domain" description="Response regulatory" evidence="3">
    <location>
        <begin position="351"/>
        <end position="467"/>
    </location>
</feature>
<dbReference type="GO" id="GO:0000160">
    <property type="term" value="P:phosphorelay signal transduction system"/>
    <property type="evidence" value="ECO:0007669"/>
    <property type="project" value="InterPro"/>
</dbReference>
<evidence type="ECO:0000256" key="1">
    <source>
        <dbReference type="ARBA" id="ARBA00022553"/>
    </source>
</evidence>
<proteinExistence type="predicted"/>
<dbReference type="Pfam" id="PF14332">
    <property type="entry name" value="DUF4388"/>
    <property type="match status" value="1"/>
</dbReference>